<gene>
    <name evidence="1" type="ORF">HDF13_004171</name>
</gene>
<protein>
    <submittedName>
        <fullName evidence="1">Uncharacterized protein</fullName>
    </submittedName>
</protein>
<reference evidence="1" key="1">
    <citation type="submission" date="2020-08" db="EMBL/GenBank/DDBJ databases">
        <title>Genomic Encyclopedia of Type Strains, Phase IV (KMG-V): Genome sequencing to study the core and pangenomes of soil and plant-associated prokaryotes.</title>
        <authorList>
            <person name="Whitman W."/>
        </authorList>
    </citation>
    <scope>NUCLEOTIDE SEQUENCE</scope>
    <source>
        <strain evidence="1">M8UP15</strain>
    </source>
</reference>
<comment type="caution">
    <text evidence="1">The sequence shown here is derived from an EMBL/GenBank/DDBJ whole genome shotgun (WGS) entry which is preliminary data.</text>
</comment>
<dbReference type="EMBL" id="JACHEA010000002">
    <property type="protein sequence ID" value="MBB5341790.1"/>
    <property type="molecule type" value="Genomic_DNA"/>
</dbReference>
<name>A0ACC5P4M8_9BACT</name>
<proteinExistence type="predicted"/>
<evidence type="ECO:0000313" key="2">
    <source>
        <dbReference type="Proteomes" id="UP000569005"/>
    </source>
</evidence>
<keyword evidence="2" id="KW-1185">Reference proteome</keyword>
<accession>A0ACC5P4M8</accession>
<organism evidence="1 2">
    <name type="scientific">Tunturiibacter gelidiferens</name>
    <dbReference type="NCBI Taxonomy" id="3069689"/>
    <lineage>
        <taxon>Bacteria</taxon>
        <taxon>Pseudomonadati</taxon>
        <taxon>Acidobacteriota</taxon>
        <taxon>Terriglobia</taxon>
        <taxon>Terriglobales</taxon>
        <taxon>Acidobacteriaceae</taxon>
        <taxon>Tunturiibacter</taxon>
    </lineage>
</organism>
<evidence type="ECO:0000313" key="1">
    <source>
        <dbReference type="EMBL" id="MBB5341790.1"/>
    </source>
</evidence>
<dbReference type="Proteomes" id="UP000569005">
    <property type="component" value="Unassembled WGS sequence"/>
</dbReference>
<sequence length="241" mass="27250">MATTMLRAHLPYVEGGFRLQNNLVSGTWFSLGTNVPGGGQLFSRVIGTRNLERYDLWPEKDPHPEYRTILRTGTIGYFFTEFTAATKQEDVEWLTAVNFSCITRWVPCREMGDLLPSAWAKHTAENRHVSAIRERIAYCAYPLEDLVEASERVAHVQVEKLNSQKRQWSPYHARLVESLKGSGSWHSGDVRKIWSGLDPVAPTEILLFTEDSDPVYPHNCGVIPATPENLRTVRAAVEGDH</sequence>